<organism evidence="2 3">
    <name type="scientific">Staphylococcus rostri</name>
    <dbReference type="NCBI Taxonomy" id="522262"/>
    <lineage>
        <taxon>Bacteria</taxon>
        <taxon>Bacillati</taxon>
        <taxon>Bacillota</taxon>
        <taxon>Bacilli</taxon>
        <taxon>Bacillales</taxon>
        <taxon>Staphylococcaceae</taxon>
        <taxon>Staphylococcus</taxon>
    </lineage>
</organism>
<reference evidence="2 3" key="1">
    <citation type="submission" date="2017-08" db="EMBL/GenBank/DDBJ databases">
        <title>Draft genome sequences of 64 type strains of genus Staph aureus.</title>
        <authorList>
            <person name="Cole K."/>
            <person name="Golubchik T."/>
            <person name="Russell J."/>
            <person name="Foster D."/>
            <person name="Llewelyn M."/>
            <person name="Wilson D."/>
            <person name="Crook D."/>
            <person name="Paul J."/>
        </authorList>
    </citation>
    <scope>NUCLEOTIDE SEQUENCE [LARGE SCALE GENOMIC DNA]</scope>
    <source>
        <strain evidence="2 3">DSM 21968</strain>
    </source>
</reference>
<keyword evidence="3" id="KW-1185">Reference proteome</keyword>
<dbReference type="EMBL" id="PPRF01000040">
    <property type="protein sequence ID" value="PNZ27363.1"/>
    <property type="molecule type" value="Genomic_DNA"/>
</dbReference>
<dbReference type="PANTHER" id="PTHR11614">
    <property type="entry name" value="PHOSPHOLIPASE-RELATED"/>
    <property type="match status" value="1"/>
</dbReference>
<dbReference type="Pfam" id="PF12146">
    <property type="entry name" value="Hydrolase_4"/>
    <property type="match status" value="1"/>
</dbReference>
<comment type="caution">
    <text evidence="2">The sequence shown here is derived from an EMBL/GenBank/DDBJ whole genome shotgun (WGS) entry which is preliminary data.</text>
</comment>
<gene>
    <name evidence="2" type="ORF">CD122_07080</name>
</gene>
<name>A0A2K3YP22_9STAP</name>
<evidence type="ECO:0000313" key="2">
    <source>
        <dbReference type="EMBL" id="PNZ27363.1"/>
    </source>
</evidence>
<dbReference type="InterPro" id="IPR029058">
    <property type="entry name" value="AB_hydrolase_fold"/>
</dbReference>
<accession>A0A2K3YP22</accession>
<dbReference type="Proteomes" id="UP000242752">
    <property type="component" value="Unassembled WGS sequence"/>
</dbReference>
<dbReference type="InterPro" id="IPR051044">
    <property type="entry name" value="MAG_DAG_Lipase"/>
</dbReference>
<dbReference type="SUPFAM" id="SSF53474">
    <property type="entry name" value="alpha/beta-Hydrolases"/>
    <property type="match status" value="1"/>
</dbReference>
<protein>
    <submittedName>
        <fullName evidence="2">Lysophospholipase</fullName>
    </submittedName>
</protein>
<dbReference type="Gene3D" id="3.40.50.1820">
    <property type="entry name" value="alpha/beta hydrolase"/>
    <property type="match status" value="1"/>
</dbReference>
<dbReference type="InterPro" id="IPR022742">
    <property type="entry name" value="Hydrolase_4"/>
</dbReference>
<proteinExistence type="predicted"/>
<dbReference type="AlphaFoldDB" id="A0A2K3YP22"/>
<sequence length="317" mass="36627">MVKHEAMKMTMTDGTMLETKVDRADREAVGIIHIFHGMAEHMDRYEPLVNKLNERGYHVIRHNHRGHGKEIDGIRGHFDSMEQVVTDANEVQTTLRNDLGQQLPYIVIGHSMGSIIARQYAETYPETLQGLILSGTGYFPKWQGYPSFVALKLITLLFGSTKRLDWVNHLVTGRFNKQFKPQRTVSDWISSDHAEVDKYIKDAYSGFNVSNQLVYSVTRSMMKTGELANIQRMNKRVPVLLVSGKDDPFGENGKGIRRLARQLKKGGIEHITVQLYPHKRHEVLFEKDYENVWKHLLDWMSRQIIQKTKESEAHEQK</sequence>
<dbReference type="RefSeq" id="WP_103358300.1">
    <property type="nucleotide sequence ID" value="NZ_CP113107.1"/>
</dbReference>
<dbReference type="OrthoDB" id="9806902at2"/>
<evidence type="ECO:0000259" key="1">
    <source>
        <dbReference type="Pfam" id="PF12146"/>
    </source>
</evidence>
<evidence type="ECO:0000313" key="3">
    <source>
        <dbReference type="Proteomes" id="UP000242752"/>
    </source>
</evidence>
<feature type="domain" description="Serine aminopeptidase S33" evidence="1">
    <location>
        <begin position="28"/>
        <end position="288"/>
    </location>
</feature>